<proteinExistence type="predicted"/>
<evidence type="ECO:0000256" key="2">
    <source>
        <dbReference type="ARBA" id="ARBA00022525"/>
    </source>
</evidence>
<dbReference type="Pfam" id="PF01410">
    <property type="entry name" value="COLFI"/>
    <property type="match status" value="2"/>
</dbReference>
<dbReference type="InterPro" id="IPR002181">
    <property type="entry name" value="Fibrinogen_a/b/g_C_dom"/>
</dbReference>
<dbReference type="InterPro" id="IPR036056">
    <property type="entry name" value="Fibrinogen-like_C"/>
</dbReference>
<dbReference type="Pfam" id="PF00024">
    <property type="entry name" value="PAN_1"/>
    <property type="match status" value="1"/>
</dbReference>
<dbReference type="GO" id="GO:0005615">
    <property type="term" value="C:extracellular space"/>
    <property type="evidence" value="ECO:0007669"/>
    <property type="project" value="TreeGrafter"/>
</dbReference>
<dbReference type="Gene3D" id="3.50.4.10">
    <property type="entry name" value="Hepatocyte Growth Factor"/>
    <property type="match status" value="1"/>
</dbReference>
<sequence length="612" mass="68866">MTVEQNISLPPGSNQDSAVTSCQTLLKQSPATSTGVYWIDPDGGSKANAFKAYCDMETNRGGWTLVWSYSFTNYTHFNDDSNAITPSPNWPAKNEVNVPVSTISPLNETDYNAMNFSLWKKLGRQFLIKSNINNWLMCQPITGSLVDWQKGDVNCTITKYVADPRESASAPSKFSPYINYGPIIIIRTLRIFAWDVYALILAFSVTPKISAEEDQGMFFRIEENAFLNNENALLSEKADSILTCAQMCRREAACKGANFLANKGTCSLFNEGQQARKMERFVKRNGSFYIEKVNRELSRFFHQNTSSTPGSNQHSAVTSCQTLLKQSPATSTGVYWIDPDDGSRANAFKAYCDMDTDGGGWTLVWSYSFTNYNHFKDDSNAVTPIPNWLVTNRVNVPVSTTPPLNETDYNAINFSLWKQLGRQVLIKSNINNWLVCQPVTGSLVDWQNGDVNCKITKYVADRSESASAPSKFLPNANFGPMFYSSGRWNSTFYYFNSYTAKNWPTHDPLGRNKPNQKKNVLDPHGNIFIRAKLEVNVGGGWTLVWSYSFTNYTHFNDGSNAITPRPNWPAKNEVNVPIFITPALNETNYNAMNFSLWKQIGRQILIKSNINN</sequence>
<keyword evidence="2" id="KW-0964">Secreted</keyword>
<dbReference type="SUPFAM" id="SSF57414">
    <property type="entry name" value="Hairpin loop containing domain-like"/>
    <property type="match status" value="1"/>
</dbReference>
<keyword evidence="8" id="KW-1185">Reference proteome</keyword>
<dbReference type="GO" id="GO:0005201">
    <property type="term" value="F:extracellular matrix structural constituent"/>
    <property type="evidence" value="ECO:0007669"/>
    <property type="project" value="InterPro"/>
</dbReference>
<evidence type="ECO:0000256" key="1">
    <source>
        <dbReference type="ARBA" id="ARBA00004613"/>
    </source>
</evidence>
<accession>A0AAU9X486</accession>
<evidence type="ECO:0000259" key="5">
    <source>
        <dbReference type="PROSITE" id="PS50948"/>
    </source>
</evidence>
<evidence type="ECO:0000313" key="7">
    <source>
        <dbReference type="EMBL" id="CAH3136584.1"/>
    </source>
</evidence>
<dbReference type="InterPro" id="IPR000885">
    <property type="entry name" value="Fib_collagen_C"/>
</dbReference>
<organism evidence="7 8">
    <name type="scientific">Pocillopora meandrina</name>
    <dbReference type="NCBI Taxonomy" id="46732"/>
    <lineage>
        <taxon>Eukaryota</taxon>
        <taxon>Metazoa</taxon>
        <taxon>Cnidaria</taxon>
        <taxon>Anthozoa</taxon>
        <taxon>Hexacorallia</taxon>
        <taxon>Scleractinia</taxon>
        <taxon>Astrocoeniina</taxon>
        <taxon>Pocilloporidae</taxon>
        <taxon>Pocillopora</taxon>
    </lineage>
</organism>
<dbReference type="Gene3D" id="2.60.120.1000">
    <property type="match status" value="2"/>
</dbReference>
<dbReference type="InterPro" id="IPR003609">
    <property type="entry name" value="Pan_app"/>
</dbReference>
<feature type="domain" description="Fibrinogen C-terminal" evidence="6">
    <location>
        <begin position="13"/>
        <end position="66"/>
    </location>
</feature>
<dbReference type="Proteomes" id="UP001159428">
    <property type="component" value="Unassembled WGS sequence"/>
</dbReference>
<evidence type="ECO:0000256" key="3">
    <source>
        <dbReference type="ARBA" id="ARBA00023119"/>
    </source>
</evidence>
<name>A0AAU9X486_9CNID</name>
<dbReference type="PROSITE" id="PS50948">
    <property type="entry name" value="PAN"/>
    <property type="match status" value="1"/>
</dbReference>
<protein>
    <recommendedName>
        <fullName evidence="9">Fibrinogen C-terminal domain-containing protein</fullName>
    </recommendedName>
</protein>
<feature type="domain" description="Fibrinogen C-terminal" evidence="6">
    <location>
        <begin position="311"/>
        <end position="364"/>
    </location>
</feature>
<dbReference type="PROSITE" id="PS51406">
    <property type="entry name" value="FIBRINOGEN_C_2"/>
    <property type="match status" value="2"/>
</dbReference>
<dbReference type="GO" id="GO:0070492">
    <property type="term" value="F:oligosaccharide binding"/>
    <property type="evidence" value="ECO:0007669"/>
    <property type="project" value="TreeGrafter"/>
</dbReference>
<dbReference type="EMBL" id="CALNXJ010000030">
    <property type="protein sequence ID" value="CAH3136584.1"/>
    <property type="molecule type" value="Genomic_DNA"/>
</dbReference>
<evidence type="ECO:0000313" key="8">
    <source>
        <dbReference type="Proteomes" id="UP001159428"/>
    </source>
</evidence>
<evidence type="ECO:0008006" key="9">
    <source>
        <dbReference type="Google" id="ProtNLM"/>
    </source>
</evidence>
<dbReference type="PANTHER" id="PTHR16146">
    <property type="entry name" value="INTELECTIN"/>
    <property type="match status" value="1"/>
</dbReference>
<evidence type="ECO:0000256" key="4">
    <source>
        <dbReference type="ARBA" id="ARBA00023157"/>
    </source>
</evidence>
<dbReference type="NCBIfam" id="NF040941">
    <property type="entry name" value="GGGWT_bact"/>
    <property type="match status" value="2"/>
</dbReference>
<dbReference type="SUPFAM" id="SSF56496">
    <property type="entry name" value="Fibrinogen C-terminal domain-like"/>
    <property type="match status" value="2"/>
</dbReference>
<comment type="caution">
    <text evidence="7">The sequence shown here is derived from an EMBL/GenBank/DDBJ whole genome shotgun (WGS) entry which is preliminary data.</text>
</comment>
<comment type="subcellular location">
    <subcellularLocation>
        <location evidence="1">Secreted</location>
    </subcellularLocation>
</comment>
<feature type="domain" description="Apple" evidence="5">
    <location>
        <begin position="211"/>
        <end position="294"/>
    </location>
</feature>
<dbReference type="GO" id="GO:0005581">
    <property type="term" value="C:collagen trimer"/>
    <property type="evidence" value="ECO:0007669"/>
    <property type="project" value="UniProtKB-KW"/>
</dbReference>
<dbReference type="SMART" id="SM00473">
    <property type="entry name" value="PAN_AP"/>
    <property type="match status" value="1"/>
</dbReference>
<dbReference type="AlphaFoldDB" id="A0AAU9X486"/>
<dbReference type="PANTHER" id="PTHR16146:SF46">
    <property type="entry name" value="INTELECTIN-1A-RELATED"/>
    <property type="match status" value="1"/>
</dbReference>
<reference evidence="7 8" key="1">
    <citation type="submission" date="2022-05" db="EMBL/GenBank/DDBJ databases">
        <authorList>
            <consortium name="Genoscope - CEA"/>
            <person name="William W."/>
        </authorList>
    </citation>
    <scope>NUCLEOTIDE SEQUENCE [LARGE SCALE GENOMIC DNA]</scope>
</reference>
<keyword evidence="3" id="KW-0176">Collagen</keyword>
<keyword evidence="4" id="KW-1015">Disulfide bond</keyword>
<evidence type="ECO:0000259" key="6">
    <source>
        <dbReference type="PROSITE" id="PS51406"/>
    </source>
</evidence>
<gene>
    <name evidence="7" type="ORF">PMEA_00017823</name>
</gene>